<dbReference type="NCBIfam" id="TIGR00120">
    <property type="entry name" value="ArgJ"/>
    <property type="match status" value="1"/>
</dbReference>
<dbReference type="HAMAP" id="MF_01106">
    <property type="entry name" value="ArgJ"/>
    <property type="match status" value="1"/>
</dbReference>
<dbReference type="CDD" id="cd02152">
    <property type="entry name" value="OAT"/>
    <property type="match status" value="1"/>
</dbReference>
<comment type="similarity">
    <text evidence="1">Belongs to the ArgJ family.</text>
</comment>
<evidence type="ECO:0000313" key="9">
    <source>
        <dbReference type="Proteomes" id="UP001479436"/>
    </source>
</evidence>
<dbReference type="InterPro" id="IPR016117">
    <property type="entry name" value="ArgJ-like_dom_sf"/>
</dbReference>
<evidence type="ECO:0000256" key="1">
    <source>
        <dbReference type="ARBA" id="ARBA00006774"/>
    </source>
</evidence>
<dbReference type="Gene3D" id="3.10.20.340">
    <property type="entry name" value="ArgJ beta chain, C-terminal domain"/>
    <property type="match status" value="1"/>
</dbReference>
<dbReference type="PANTHER" id="PTHR23100:SF0">
    <property type="entry name" value="ARGININE BIOSYNTHESIS BIFUNCTIONAL PROTEIN ARGJ, MITOCHONDRIAL"/>
    <property type="match status" value="1"/>
</dbReference>
<protein>
    <submittedName>
        <fullName evidence="8">Glutamate N-acetyltransferase</fullName>
    </submittedName>
</protein>
<proteinExistence type="inferred from homology"/>
<feature type="non-terminal residue" evidence="8">
    <location>
        <position position="360"/>
    </location>
</feature>
<name>A0ABR2VK95_9FUNG</name>
<evidence type="ECO:0000256" key="4">
    <source>
        <dbReference type="ARBA" id="ARBA00022679"/>
    </source>
</evidence>
<evidence type="ECO:0000256" key="6">
    <source>
        <dbReference type="ARBA" id="ARBA00023268"/>
    </source>
</evidence>
<evidence type="ECO:0000256" key="7">
    <source>
        <dbReference type="ARBA" id="ARBA00023315"/>
    </source>
</evidence>
<dbReference type="InterPro" id="IPR002813">
    <property type="entry name" value="Arg_biosynth_ArgJ"/>
</dbReference>
<evidence type="ECO:0000313" key="8">
    <source>
        <dbReference type="EMBL" id="KAK9670765.1"/>
    </source>
</evidence>
<dbReference type="SUPFAM" id="SSF56266">
    <property type="entry name" value="DmpA/ArgJ-like"/>
    <property type="match status" value="1"/>
</dbReference>
<dbReference type="EMBL" id="JASJQH010010755">
    <property type="protein sequence ID" value="KAK9670765.1"/>
    <property type="molecule type" value="Genomic_DNA"/>
</dbReference>
<evidence type="ECO:0000256" key="5">
    <source>
        <dbReference type="ARBA" id="ARBA00022813"/>
    </source>
</evidence>
<keyword evidence="9" id="KW-1185">Reference proteome</keyword>
<reference evidence="8 9" key="1">
    <citation type="submission" date="2023-04" db="EMBL/GenBank/DDBJ databases">
        <title>Genome of Basidiobolus ranarum AG-B5.</title>
        <authorList>
            <person name="Stajich J.E."/>
            <person name="Carter-House D."/>
            <person name="Gryganskyi A."/>
        </authorList>
    </citation>
    <scope>NUCLEOTIDE SEQUENCE [LARGE SCALE GENOMIC DNA]</scope>
    <source>
        <strain evidence="8 9">AG-B5</strain>
    </source>
</reference>
<keyword evidence="6" id="KW-0511">Multifunctional enzyme</keyword>
<gene>
    <name evidence="8" type="primary">ECM42_2</name>
    <name evidence="8" type="ORF">K7432_017507</name>
</gene>
<dbReference type="Gene3D" id="3.30.2330.10">
    <property type="entry name" value="arginine biosynthesis bifunctional protein suprefamily"/>
    <property type="match status" value="1"/>
</dbReference>
<accession>A0ABR2VK95</accession>
<evidence type="ECO:0000256" key="2">
    <source>
        <dbReference type="ARBA" id="ARBA00022571"/>
    </source>
</evidence>
<dbReference type="InterPro" id="IPR042195">
    <property type="entry name" value="ArgJ_beta_C"/>
</dbReference>
<keyword evidence="2" id="KW-0055">Arginine biosynthesis</keyword>
<keyword evidence="7" id="KW-0012">Acyltransferase</keyword>
<dbReference type="PANTHER" id="PTHR23100">
    <property type="entry name" value="ARGININE BIOSYNTHESIS BIFUNCTIONAL PROTEIN ARGJ"/>
    <property type="match status" value="1"/>
</dbReference>
<keyword evidence="4" id="KW-0808">Transferase</keyword>
<organism evidence="8 9">
    <name type="scientific">Basidiobolus ranarum</name>
    <dbReference type="NCBI Taxonomy" id="34480"/>
    <lineage>
        <taxon>Eukaryota</taxon>
        <taxon>Fungi</taxon>
        <taxon>Fungi incertae sedis</taxon>
        <taxon>Zoopagomycota</taxon>
        <taxon>Entomophthoromycotina</taxon>
        <taxon>Basidiobolomycetes</taxon>
        <taxon>Basidiobolales</taxon>
        <taxon>Basidiobolaceae</taxon>
        <taxon>Basidiobolus</taxon>
    </lineage>
</organism>
<evidence type="ECO:0000256" key="3">
    <source>
        <dbReference type="ARBA" id="ARBA00022605"/>
    </source>
</evidence>
<comment type="caution">
    <text evidence="8">The sequence shown here is derived from an EMBL/GenBank/DDBJ whole genome shotgun (WGS) entry which is preliminary data.</text>
</comment>
<keyword evidence="3" id="KW-0028">Amino-acid biosynthesis</keyword>
<dbReference type="Gene3D" id="3.60.70.12">
    <property type="entry name" value="L-amino peptidase D-ALA esterase/amidase"/>
    <property type="match status" value="1"/>
</dbReference>
<dbReference type="Proteomes" id="UP001479436">
    <property type="component" value="Unassembled WGS sequence"/>
</dbReference>
<sequence length="360" mass="38419">MSLLRNISKRSTCIGVTRIFGTYQSQRSYAKIVPEKLSESKLKLIPTSGEYPKGFKVTGIHCGVKKDPTRKDLALIYSEIPCNAAAVFTQNIFKAAPVIVTKQILDQTGGKNVNVLVANSGCANAVTGTRGLDNAKLMSTAAADVAGSKNGSLVMSTGVIGHHLPMKKILEGIKNAQKTLGEGHEAWLDISTAFMTTDTFPKLRSSSYTLPSGLTYRMAGVSKGAGMIHPNMATLLGMVATDAPVTSTCLKSALKYATDRSFNAISIDGDTSTNDTVAILANGASSQEDKHLIKDENSEDYQQFRQDLTDFTSELAKLVVRDGEGATKFVTISVENAKTFEEAKHVANTIATSALVKTAL</sequence>
<dbReference type="Pfam" id="PF01960">
    <property type="entry name" value="ArgJ"/>
    <property type="match status" value="1"/>
</dbReference>
<keyword evidence="5" id="KW-0068">Autocatalytic cleavage</keyword>